<reference evidence="6" key="1">
    <citation type="submission" date="2019-08" db="EMBL/GenBank/DDBJ databases">
        <authorList>
            <person name="Kucharzyk K."/>
            <person name="Murdoch R.W."/>
            <person name="Higgins S."/>
            <person name="Loffler F."/>
        </authorList>
    </citation>
    <scope>NUCLEOTIDE SEQUENCE</scope>
</reference>
<organism evidence="6">
    <name type="scientific">bioreactor metagenome</name>
    <dbReference type="NCBI Taxonomy" id="1076179"/>
    <lineage>
        <taxon>unclassified sequences</taxon>
        <taxon>metagenomes</taxon>
        <taxon>ecological metagenomes</taxon>
    </lineage>
</organism>
<dbReference type="GO" id="GO:0003700">
    <property type="term" value="F:DNA-binding transcription factor activity"/>
    <property type="evidence" value="ECO:0007669"/>
    <property type="project" value="TreeGrafter"/>
</dbReference>
<feature type="domain" description="Cyclic nucleotide-binding" evidence="4">
    <location>
        <begin position="37"/>
        <end position="119"/>
    </location>
</feature>
<dbReference type="SUPFAM" id="SSF46785">
    <property type="entry name" value="Winged helix' DNA-binding domain"/>
    <property type="match status" value="1"/>
</dbReference>
<dbReference type="Pfam" id="PF13545">
    <property type="entry name" value="HTH_Crp_2"/>
    <property type="match status" value="1"/>
</dbReference>
<name>A0A644T9P9_9ZZZZ</name>
<evidence type="ECO:0000256" key="1">
    <source>
        <dbReference type="ARBA" id="ARBA00023015"/>
    </source>
</evidence>
<evidence type="ECO:0000256" key="2">
    <source>
        <dbReference type="ARBA" id="ARBA00023125"/>
    </source>
</evidence>
<dbReference type="SMART" id="SM00419">
    <property type="entry name" value="HTH_CRP"/>
    <property type="match status" value="1"/>
</dbReference>
<accession>A0A644T9P9</accession>
<dbReference type="InterPro" id="IPR036390">
    <property type="entry name" value="WH_DNA-bd_sf"/>
</dbReference>
<evidence type="ECO:0000256" key="3">
    <source>
        <dbReference type="ARBA" id="ARBA00023163"/>
    </source>
</evidence>
<dbReference type="PANTHER" id="PTHR24567:SF74">
    <property type="entry name" value="HTH-TYPE TRANSCRIPTIONAL REGULATOR ARCR"/>
    <property type="match status" value="1"/>
</dbReference>
<dbReference type="InterPro" id="IPR000595">
    <property type="entry name" value="cNMP-bd_dom"/>
</dbReference>
<keyword evidence="2" id="KW-0238">DNA-binding</keyword>
<dbReference type="PROSITE" id="PS50042">
    <property type="entry name" value="CNMP_BINDING_3"/>
    <property type="match status" value="1"/>
</dbReference>
<protein>
    <recommendedName>
        <fullName evidence="7">CRP-like cAMP-activated global transcriptional regulator</fullName>
    </recommendedName>
</protein>
<dbReference type="PANTHER" id="PTHR24567">
    <property type="entry name" value="CRP FAMILY TRANSCRIPTIONAL REGULATORY PROTEIN"/>
    <property type="match status" value="1"/>
</dbReference>
<keyword evidence="1" id="KW-0805">Transcription regulation</keyword>
<sequence>MQLAENIMPFRLAPKLDNSEIVWEEICRLSKPEKMAPNQYVIQPEEKVQYFYYLKEGRGRCFISWPDGSEHTLYLFDKGAIFGEMLLGDVPGSQSQWSVVTLDFSIVYKFNYQQITRIMADYPQIALSIIKSCLVKKKLLAKHIEDLSFKRTDVKIAELLCSMAEDYGDSNQELVVLLNQNDLAELVGVSRVTVSKILSRFQKLGAVAIRRGSVLILDKGKLLNVASLT</sequence>
<dbReference type="Pfam" id="PF00027">
    <property type="entry name" value="cNMP_binding"/>
    <property type="match status" value="1"/>
</dbReference>
<evidence type="ECO:0008006" key="7">
    <source>
        <dbReference type="Google" id="ProtNLM"/>
    </source>
</evidence>
<dbReference type="SUPFAM" id="SSF51206">
    <property type="entry name" value="cAMP-binding domain-like"/>
    <property type="match status" value="1"/>
</dbReference>
<dbReference type="GO" id="GO:0003677">
    <property type="term" value="F:DNA binding"/>
    <property type="evidence" value="ECO:0007669"/>
    <property type="project" value="UniProtKB-KW"/>
</dbReference>
<dbReference type="Gene3D" id="2.60.120.10">
    <property type="entry name" value="Jelly Rolls"/>
    <property type="match status" value="1"/>
</dbReference>
<evidence type="ECO:0000313" key="6">
    <source>
        <dbReference type="EMBL" id="MPL63645.1"/>
    </source>
</evidence>
<keyword evidence="3" id="KW-0804">Transcription</keyword>
<dbReference type="InterPro" id="IPR014710">
    <property type="entry name" value="RmlC-like_jellyroll"/>
</dbReference>
<dbReference type="InterPro" id="IPR050397">
    <property type="entry name" value="Env_Response_Regulators"/>
</dbReference>
<comment type="caution">
    <text evidence="6">The sequence shown here is derived from an EMBL/GenBank/DDBJ whole genome shotgun (WGS) entry which is preliminary data.</text>
</comment>
<dbReference type="GO" id="GO:0005829">
    <property type="term" value="C:cytosol"/>
    <property type="evidence" value="ECO:0007669"/>
    <property type="project" value="TreeGrafter"/>
</dbReference>
<dbReference type="EMBL" id="VSSQ01000022">
    <property type="protein sequence ID" value="MPL63645.1"/>
    <property type="molecule type" value="Genomic_DNA"/>
</dbReference>
<evidence type="ECO:0000259" key="4">
    <source>
        <dbReference type="PROSITE" id="PS50042"/>
    </source>
</evidence>
<dbReference type="SMART" id="SM00100">
    <property type="entry name" value="cNMP"/>
    <property type="match status" value="1"/>
</dbReference>
<gene>
    <name evidence="6" type="ORF">SDC9_09286</name>
</gene>
<dbReference type="InterPro" id="IPR012318">
    <property type="entry name" value="HTH_CRP"/>
</dbReference>
<evidence type="ECO:0000259" key="5">
    <source>
        <dbReference type="PROSITE" id="PS51063"/>
    </source>
</evidence>
<dbReference type="AlphaFoldDB" id="A0A644T9P9"/>
<feature type="domain" description="HTH crp-type" evidence="5">
    <location>
        <begin position="150"/>
        <end position="220"/>
    </location>
</feature>
<proteinExistence type="predicted"/>
<dbReference type="PROSITE" id="PS51063">
    <property type="entry name" value="HTH_CRP_2"/>
    <property type="match status" value="1"/>
</dbReference>
<dbReference type="InterPro" id="IPR018490">
    <property type="entry name" value="cNMP-bd_dom_sf"/>
</dbReference>
<dbReference type="CDD" id="cd00038">
    <property type="entry name" value="CAP_ED"/>
    <property type="match status" value="1"/>
</dbReference>